<feature type="region of interest" description="Disordered" evidence="2">
    <location>
        <begin position="492"/>
        <end position="511"/>
    </location>
</feature>
<dbReference type="Pfam" id="PF00263">
    <property type="entry name" value="Secretin"/>
    <property type="match status" value="1"/>
</dbReference>
<dbReference type="InterPro" id="IPR050810">
    <property type="entry name" value="Bact_Secretion_Sys_Channel"/>
</dbReference>
<name>A0A1I5P8K4_9PSED</name>
<gene>
    <name evidence="6" type="ORF">SAMN05216190_10859</name>
</gene>
<dbReference type="OrthoDB" id="9775455at2"/>
<dbReference type="EMBL" id="FOWX01000008">
    <property type="protein sequence ID" value="SFP30365.1"/>
    <property type="molecule type" value="Genomic_DNA"/>
</dbReference>
<dbReference type="InterPro" id="IPR001775">
    <property type="entry name" value="GspD/PilQ"/>
</dbReference>
<dbReference type="InterPro" id="IPR004846">
    <property type="entry name" value="T2SS/T3SS_dom"/>
</dbReference>
<feature type="signal peptide" evidence="3">
    <location>
        <begin position="1"/>
        <end position="27"/>
    </location>
</feature>
<dbReference type="AlphaFoldDB" id="A0A1I5P8K4"/>
<evidence type="ECO:0000313" key="6">
    <source>
        <dbReference type="EMBL" id="SFP30365.1"/>
    </source>
</evidence>
<dbReference type="RefSeq" id="WP_090499564.1">
    <property type="nucleotide sequence ID" value="NZ_FOWX01000008.1"/>
</dbReference>
<dbReference type="PANTHER" id="PTHR30332:SF17">
    <property type="entry name" value="TYPE IV PILIATION SYSTEM PROTEIN DR_0774-RELATED"/>
    <property type="match status" value="1"/>
</dbReference>
<comment type="similarity">
    <text evidence="1">Belongs to the bacterial secretin family.</text>
</comment>
<organism evidence="6 7">
    <name type="scientific">Pseudomonas borbori</name>
    <dbReference type="NCBI Taxonomy" id="289003"/>
    <lineage>
        <taxon>Bacteria</taxon>
        <taxon>Pseudomonadati</taxon>
        <taxon>Pseudomonadota</taxon>
        <taxon>Gammaproteobacteria</taxon>
        <taxon>Pseudomonadales</taxon>
        <taxon>Pseudomonadaceae</taxon>
        <taxon>Pseudomonas</taxon>
    </lineage>
</organism>
<proteinExistence type="inferred from homology"/>
<evidence type="ECO:0000256" key="3">
    <source>
        <dbReference type="SAM" id="SignalP"/>
    </source>
</evidence>
<reference evidence="7" key="1">
    <citation type="submission" date="2016-10" db="EMBL/GenBank/DDBJ databases">
        <authorList>
            <person name="Varghese N."/>
            <person name="Submissions S."/>
        </authorList>
    </citation>
    <scope>NUCLEOTIDE SEQUENCE [LARGE SCALE GENOMIC DNA]</scope>
    <source>
        <strain evidence="7">DSM 17834</strain>
    </source>
</reference>
<dbReference type="GO" id="GO:0009306">
    <property type="term" value="P:protein secretion"/>
    <property type="evidence" value="ECO:0007669"/>
    <property type="project" value="InterPro"/>
</dbReference>
<sequence length="511" mass="54022">MEIILRLRSYALYALGAWLLSSIAVQAAEAPPAVSSMPAANISNIEVPIYKSRVLSTRAPVKKVSVGNPEIADILITSPTQLYLLGRSLGSTNVLLWDSRNRLIDSLDLEVVHDLGGLKGKLHQLMPNERIEVFSAQGALVLRGQVSSAAAMDTAVKLAKTYSAQTASVVQGEGEAAAAAPTQSLEVINLLTVGGSQQVMLEVKVAEMQRSLVKSINVRFNALDFGSSSRWSTGGFNNGVGPGGIPIGFVPDPVNDGFIVPDPTSLIGSGKGFLGQFLSDNFLFNVVLEAAKDNGTAKVLAEPTLTTLTGQQAEFISGGEFPIPVSDDDGITIEFKEFGVGVKFLPVVLDSGRINLNLNVSVSELVAANSLVVQTGEQVVGTALLVPALTKRSAQSTVELGNGQTIAIAGLISENTRDFVSRFPGLGDVPVLGHLFRSQEFVNGETELVILVTPHLAKPVDARSVRLPTEKFVEPSDLDFYLLGKTKGREAGRPVPVSLGTSEGSFGHDLN</sequence>
<dbReference type="GO" id="GO:0015627">
    <property type="term" value="C:type II protein secretion system complex"/>
    <property type="evidence" value="ECO:0007669"/>
    <property type="project" value="TreeGrafter"/>
</dbReference>
<feature type="domain" description="Pilus formation protein N-terminal" evidence="5">
    <location>
        <begin position="45"/>
        <end position="111"/>
    </location>
</feature>
<keyword evidence="3" id="KW-0732">Signal</keyword>
<accession>A0A1I5P8K4</accession>
<dbReference type="STRING" id="289003.SAMN05216190_10859"/>
<dbReference type="InterPro" id="IPR032789">
    <property type="entry name" value="T2SS-T3SS_pil_N"/>
</dbReference>
<dbReference type="PANTHER" id="PTHR30332">
    <property type="entry name" value="PROBABLE GENERAL SECRETION PATHWAY PROTEIN D"/>
    <property type="match status" value="1"/>
</dbReference>
<evidence type="ECO:0000256" key="2">
    <source>
        <dbReference type="SAM" id="MobiDB-lite"/>
    </source>
</evidence>
<evidence type="ECO:0000259" key="4">
    <source>
        <dbReference type="Pfam" id="PF00263"/>
    </source>
</evidence>
<dbReference type="Proteomes" id="UP000198784">
    <property type="component" value="Unassembled WGS sequence"/>
</dbReference>
<dbReference type="Pfam" id="PF13629">
    <property type="entry name" value="T2SS-T3SS_pil_N"/>
    <property type="match status" value="1"/>
</dbReference>
<keyword evidence="7" id="KW-1185">Reference proteome</keyword>
<evidence type="ECO:0000256" key="1">
    <source>
        <dbReference type="RuleBase" id="RU004003"/>
    </source>
</evidence>
<evidence type="ECO:0000313" key="7">
    <source>
        <dbReference type="Proteomes" id="UP000198784"/>
    </source>
</evidence>
<dbReference type="PRINTS" id="PR00811">
    <property type="entry name" value="BCTERIALGSPD"/>
</dbReference>
<feature type="chain" id="PRO_5011630572" evidence="3">
    <location>
        <begin position="28"/>
        <end position="511"/>
    </location>
</feature>
<feature type="domain" description="Type II/III secretion system secretin-like" evidence="4">
    <location>
        <begin position="291"/>
        <end position="456"/>
    </location>
</feature>
<evidence type="ECO:0000259" key="5">
    <source>
        <dbReference type="Pfam" id="PF13629"/>
    </source>
</evidence>
<protein>
    <submittedName>
        <fullName evidence="6">Pilus assembly protein CpaC</fullName>
    </submittedName>
</protein>